<gene>
    <name evidence="1" type="ORF">A9R00_04955</name>
</gene>
<sequence length="110" mass="12719">MNFKNLIRKQPRDFIWLDEFQLALNDWPEHYPGNQVWVNLHEYKASLAGDASYLRLLISGAHNCNLTWQTTPDGAHDLQRLLASIKQPLSFDTLQNLGFSYFDSDDGFFG</sequence>
<dbReference type="EMBL" id="MABE01000282">
    <property type="protein sequence ID" value="OUS40650.1"/>
    <property type="molecule type" value="Genomic_DNA"/>
</dbReference>
<organism evidence="1 2">
    <name type="scientific">Oleispira antarctica</name>
    <dbReference type="NCBI Taxonomy" id="188908"/>
    <lineage>
        <taxon>Bacteria</taxon>
        <taxon>Pseudomonadati</taxon>
        <taxon>Pseudomonadota</taxon>
        <taxon>Gammaproteobacteria</taxon>
        <taxon>Oceanospirillales</taxon>
        <taxon>Oceanospirillaceae</taxon>
        <taxon>Oleispira</taxon>
    </lineage>
</organism>
<accession>A0A1Y5HU97</accession>
<comment type="caution">
    <text evidence="1">The sequence shown here is derived from an EMBL/GenBank/DDBJ whole genome shotgun (WGS) entry which is preliminary data.</text>
</comment>
<dbReference type="AlphaFoldDB" id="A0A1Y5HU97"/>
<name>A0A1Y5HU97_OLEAN</name>
<evidence type="ECO:0000313" key="2">
    <source>
        <dbReference type="Proteomes" id="UP000227088"/>
    </source>
</evidence>
<evidence type="ECO:0000313" key="1">
    <source>
        <dbReference type="EMBL" id="OUS40650.1"/>
    </source>
</evidence>
<proteinExistence type="predicted"/>
<protein>
    <submittedName>
        <fullName evidence="1">Uncharacterized protein</fullName>
    </submittedName>
</protein>
<dbReference type="Proteomes" id="UP000227088">
    <property type="component" value="Unassembled WGS sequence"/>
</dbReference>
<reference evidence="2" key="1">
    <citation type="journal article" date="2017" name="Proc. Natl. Acad. Sci. U.S.A.">
        <title>Simulation of Deepwater Horizon oil plume reveals substrate specialization within a complex community of hydrocarbon degraders.</title>
        <authorList>
            <person name="Hu P."/>
            <person name="Dubinsky E.A."/>
            <person name="Probst A.J."/>
            <person name="Wang J."/>
            <person name="Sieber C.M.K."/>
            <person name="Tom L.M."/>
            <person name="Gardinali P."/>
            <person name="Banfield J.F."/>
            <person name="Atlas R.M."/>
            <person name="Andersen G.L."/>
        </authorList>
    </citation>
    <scope>NUCLEOTIDE SEQUENCE [LARGE SCALE GENOMIC DNA]</scope>
</reference>